<dbReference type="AlphaFoldDB" id="A0A9P5LGE8"/>
<dbReference type="EMBL" id="JAANBB010000082">
    <property type="protein sequence ID" value="KAF7551217.1"/>
    <property type="molecule type" value="Genomic_DNA"/>
</dbReference>
<gene>
    <name evidence="2" type="ORF">G7Z17_g5170</name>
</gene>
<evidence type="ECO:0000313" key="3">
    <source>
        <dbReference type="Proteomes" id="UP000722485"/>
    </source>
</evidence>
<organism evidence="2 3">
    <name type="scientific">Cylindrodendrum hubeiense</name>
    <dbReference type="NCBI Taxonomy" id="595255"/>
    <lineage>
        <taxon>Eukaryota</taxon>
        <taxon>Fungi</taxon>
        <taxon>Dikarya</taxon>
        <taxon>Ascomycota</taxon>
        <taxon>Pezizomycotina</taxon>
        <taxon>Sordariomycetes</taxon>
        <taxon>Hypocreomycetidae</taxon>
        <taxon>Hypocreales</taxon>
        <taxon>Nectriaceae</taxon>
        <taxon>Cylindrodendrum</taxon>
    </lineage>
</organism>
<evidence type="ECO:0000259" key="1">
    <source>
        <dbReference type="Pfam" id="PF02026"/>
    </source>
</evidence>
<dbReference type="InterPro" id="IPR003032">
    <property type="entry name" value="Ryanodine_rcpt"/>
</dbReference>
<protein>
    <recommendedName>
        <fullName evidence="1">Ryanodine receptor Ryr domain-containing protein</fullName>
    </recommendedName>
</protein>
<dbReference type="Proteomes" id="UP000722485">
    <property type="component" value="Unassembled WGS sequence"/>
</dbReference>
<dbReference type="Gene3D" id="6.20.350.10">
    <property type="match status" value="1"/>
</dbReference>
<feature type="domain" description="Ryanodine receptor Ryr" evidence="1">
    <location>
        <begin position="771"/>
        <end position="827"/>
    </location>
</feature>
<comment type="caution">
    <text evidence="2">The sequence shown here is derived from an EMBL/GenBank/DDBJ whole genome shotgun (WGS) entry which is preliminary data.</text>
</comment>
<dbReference type="SUPFAM" id="SSF52540">
    <property type="entry name" value="P-loop containing nucleoside triphosphate hydrolases"/>
    <property type="match status" value="1"/>
</dbReference>
<evidence type="ECO:0000313" key="2">
    <source>
        <dbReference type="EMBL" id="KAF7551217.1"/>
    </source>
</evidence>
<dbReference type="OrthoDB" id="5305673at2759"/>
<keyword evidence="3" id="KW-1185">Reference proteome</keyword>
<dbReference type="Pfam" id="PF02026">
    <property type="entry name" value="RyR"/>
    <property type="match status" value="1"/>
</dbReference>
<sequence>MTRHVVISGDAPAQLFLLPRAAGAIDAGGGTQSFSAHRLHGGAGLIAELLQDTGYSDHVARVHNPTFAESAENPIQSIVELDTHNIPGHNGIAFRFKSTKHISPSPRWLAPTPPLPSNDHDTISIWVLQDAGPGSCFTDSDTKNAVTQFKKSRPRFIIYHMLRPLCAGKLWDTLRRGPYIDKTTRDPEQVIVIISADDLRAEGIELSYGLSWEKTCEDFVEKLGSSGKLVTLVTCAHLVVRFGLDGVIYHRGLQAAKPFLTFDPECVEGEFCRKTLGSVPGVAEAFVAGFSKGLIESNDLSIEQGIKYGMWAARRLSRQGLTVKDPEGSDPSIYQTPVIMDGLGHNKKDDELLSLSIPSDSIASGSEHSWSLIDHLVGDPAEVARRIVKDGIASPETRVPLTYFGDLVLFDRQEIELCRNLFNFLKLYLSSPKTKPLSIALCGPRGAGKAFAALQVAQSAAKGQKVKQLRFDLSQYTSPDDLLAAFHSVRDCALEGNVPLVYFSGFDGTFDGSQLGWLPHLLPAMMGGNFSDHGVSRPIGPAIFFFGTTVFRSYDELQRRATLDTTRSTRLQDFLGCLHGFVNVLGPNRVDYGEGVDRLYPVRRAVILRSFLEKREPNLKTGEKIGIDDSVLNSLLLVPTYRQGIRSLKTIIAMSRVDGHRSFERAALPPPAQLDIHVDYTDFIIHMSGIPLPDRVIEKIAVKLHETYLEARAVATPDDLSDLIPWGRLSEELKESSRAHANSISQKLRHISCYLSEKQGTREPTVEFTHDQVEILAEVEHDRWNSERLQNQWGFGERDPGKRKSPFLIPWDDLERKWQDIDRAMVAAYPSIMRSLDGYAIYPMGPKN</sequence>
<proteinExistence type="predicted"/>
<accession>A0A9P5LGE8</accession>
<dbReference type="InterPro" id="IPR027417">
    <property type="entry name" value="P-loop_NTPase"/>
</dbReference>
<name>A0A9P5LGE8_9HYPO</name>
<reference evidence="2" key="1">
    <citation type="submission" date="2020-03" db="EMBL/GenBank/DDBJ databases">
        <title>Draft Genome Sequence of Cylindrodendrum hubeiense.</title>
        <authorList>
            <person name="Buettner E."/>
            <person name="Kellner H."/>
        </authorList>
    </citation>
    <scope>NUCLEOTIDE SEQUENCE</scope>
    <source>
        <strain evidence="2">IHI 201604</strain>
    </source>
</reference>